<dbReference type="GO" id="GO:0016787">
    <property type="term" value="F:hydrolase activity"/>
    <property type="evidence" value="ECO:0007669"/>
    <property type="project" value="UniProtKB-KW"/>
</dbReference>
<dbReference type="EMBL" id="JASZZN010000030">
    <property type="protein sequence ID" value="MDM4019024.1"/>
    <property type="molecule type" value="Genomic_DNA"/>
</dbReference>
<feature type="domain" description="AB hydrolase-1" evidence="1">
    <location>
        <begin position="36"/>
        <end position="269"/>
    </location>
</feature>
<keyword evidence="3" id="KW-1185">Reference proteome</keyword>
<protein>
    <submittedName>
        <fullName evidence="2">Alpha/beta fold hydrolase</fullName>
    </submittedName>
</protein>
<evidence type="ECO:0000259" key="1">
    <source>
        <dbReference type="Pfam" id="PF12697"/>
    </source>
</evidence>
<dbReference type="InterPro" id="IPR000073">
    <property type="entry name" value="AB_hydrolase_1"/>
</dbReference>
<accession>A0ABT7PRW5</accession>
<gene>
    <name evidence="2" type="ORF">QTN89_26460</name>
</gene>
<reference evidence="2 3" key="1">
    <citation type="submission" date="2023-06" db="EMBL/GenBank/DDBJ databases">
        <title>Roseiconus lacunae JC819 isolated from Gulf of Mannar region, Tamil Nadu.</title>
        <authorList>
            <person name="Pk S."/>
            <person name="Ch S."/>
            <person name="Ch V.R."/>
        </authorList>
    </citation>
    <scope>NUCLEOTIDE SEQUENCE [LARGE SCALE GENOMIC DNA]</scope>
    <source>
        <strain evidence="2 3">JC819</strain>
    </source>
</reference>
<dbReference type="Gene3D" id="3.40.50.1820">
    <property type="entry name" value="alpha/beta hydrolase"/>
    <property type="match status" value="1"/>
</dbReference>
<sequence length="283" mass="30250">MKFSSGLGTHQLAGIIDRPKDWSIDSRGDASLPPAVVFSHCFTCSKDLKATVRISRALAKAGIGVLRFDMTGLGGSEGEFSQSNFTTNLADLASAIRFARDELGTVTGLIGHSFGGIASLVTAARAHQASEHHLAELVDLSMVATLAAPTDSAHLAVLLEKMNPEIVSKGSGKVSIGGIEWMITKQMIDDFRSYQVADVLPTIQCPVLLLHSPVDETVAFDHAVRLMSLLSQPPSAEYYGSTREAAKPVSLVALAGADHLLASNPDDLAFVSELISSWCWRYR</sequence>
<dbReference type="RefSeq" id="WP_289167052.1">
    <property type="nucleotide sequence ID" value="NZ_JASZZN010000030.1"/>
</dbReference>
<comment type="caution">
    <text evidence="2">The sequence shown here is derived from an EMBL/GenBank/DDBJ whole genome shotgun (WGS) entry which is preliminary data.</text>
</comment>
<dbReference type="Pfam" id="PF12697">
    <property type="entry name" value="Abhydrolase_6"/>
    <property type="match status" value="1"/>
</dbReference>
<dbReference type="InterPro" id="IPR029058">
    <property type="entry name" value="AB_hydrolase_fold"/>
</dbReference>
<evidence type="ECO:0000313" key="3">
    <source>
        <dbReference type="Proteomes" id="UP001239462"/>
    </source>
</evidence>
<proteinExistence type="predicted"/>
<dbReference type="Proteomes" id="UP001239462">
    <property type="component" value="Unassembled WGS sequence"/>
</dbReference>
<name>A0ABT7PRW5_9BACT</name>
<evidence type="ECO:0000313" key="2">
    <source>
        <dbReference type="EMBL" id="MDM4019024.1"/>
    </source>
</evidence>
<organism evidence="2 3">
    <name type="scientific">Roseiconus lacunae</name>
    <dbReference type="NCBI Taxonomy" id="2605694"/>
    <lineage>
        <taxon>Bacteria</taxon>
        <taxon>Pseudomonadati</taxon>
        <taxon>Planctomycetota</taxon>
        <taxon>Planctomycetia</taxon>
        <taxon>Pirellulales</taxon>
        <taxon>Pirellulaceae</taxon>
        <taxon>Roseiconus</taxon>
    </lineage>
</organism>
<keyword evidence="2" id="KW-0378">Hydrolase</keyword>
<dbReference type="SUPFAM" id="SSF53474">
    <property type="entry name" value="alpha/beta-Hydrolases"/>
    <property type="match status" value="1"/>
</dbReference>
<dbReference type="PANTHER" id="PTHR12277:SF81">
    <property type="entry name" value="PROTEIN ABHD13"/>
    <property type="match status" value="1"/>
</dbReference>
<dbReference type="PANTHER" id="PTHR12277">
    <property type="entry name" value="ALPHA/BETA HYDROLASE DOMAIN-CONTAINING PROTEIN"/>
    <property type="match status" value="1"/>
</dbReference>